<keyword evidence="4" id="KW-1185">Reference proteome</keyword>
<evidence type="ECO:0000313" key="3">
    <source>
        <dbReference type="EMBL" id="MBP1906499.1"/>
    </source>
</evidence>
<evidence type="ECO:0000313" key="4">
    <source>
        <dbReference type="Proteomes" id="UP001519272"/>
    </source>
</evidence>
<accession>A0ABS4FVA9</accession>
<dbReference type="SUPFAM" id="SSF48452">
    <property type="entry name" value="TPR-like"/>
    <property type="match status" value="1"/>
</dbReference>
<dbReference type="InterPro" id="IPR001387">
    <property type="entry name" value="Cro/C1-type_HTH"/>
</dbReference>
<dbReference type="Gene3D" id="1.10.260.40">
    <property type="entry name" value="lambda repressor-like DNA-binding domains"/>
    <property type="match status" value="1"/>
</dbReference>
<reference evidence="3 4" key="1">
    <citation type="submission" date="2021-03" db="EMBL/GenBank/DDBJ databases">
        <title>Genomic Encyclopedia of Type Strains, Phase IV (KMG-IV): sequencing the most valuable type-strain genomes for metagenomic binning, comparative biology and taxonomic classification.</title>
        <authorList>
            <person name="Goeker M."/>
        </authorList>
    </citation>
    <scope>NUCLEOTIDE SEQUENCE [LARGE SCALE GENOMIC DNA]</scope>
    <source>
        <strain evidence="3 4">DSM 14349</strain>
    </source>
</reference>
<dbReference type="Gene3D" id="1.25.40.10">
    <property type="entry name" value="Tetratricopeptide repeat domain"/>
    <property type="match status" value="1"/>
</dbReference>
<keyword evidence="1" id="KW-0238">DNA-binding</keyword>
<dbReference type="Pfam" id="PF14559">
    <property type="entry name" value="TPR_19"/>
    <property type="match status" value="1"/>
</dbReference>
<name>A0ABS4FVA9_9BACL</name>
<dbReference type="CDD" id="cd00093">
    <property type="entry name" value="HTH_XRE"/>
    <property type="match status" value="1"/>
</dbReference>
<protein>
    <submittedName>
        <fullName evidence="3">Transcriptional regulator with XRE-family HTH domain</fullName>
    </submittedName>
</protein>
<evidence type="ECO:0000256" key="1">
    <source>
        <dbReference type="ARBA" id="ARBA00023125"/>
    </source>
</evidence>
<dbReference type="SMART" id="SM00530">
    <property type="entry name" value="HTH_XRE"/>
    <property type="match status" value="1"/>
</dbReference>
<sequence>MMNSKLGEVIIKYRKEKGLTQEQLAKAVGVSTPAVSKWESGNTYPDIMLLAPISRMLGITTDELLAYQEDLSDAEIVQYGKQMEDLFDTKGFEAGYNQCEKLIYEYPNSNDLKYNFALLYQRELALSRFLHEEQKTIATNRAIEIFEQVLASKDPKLTSAATFNLASLYMTTGRCDRAEQLLDRLPKTNMDANELYPMLYMIQGRTDEAEKLLKNELFRSIHTALAMLGLLGSISEGKNNTTHAMYTTDLMDQIIQLFDLQSTIGLDKKTLLLLKQGEIKEALDYFEIYIDKIVSLSFDYSNHPLFSNIKVSTEKQHHEKIKPLLIEMLEKDPSYALLQNEERFLRAVEKLKKA</sequence>
<feature type="domain" description="HTH cro/C1-type" evidence="2">
    <location>
        <begin position="10"/>
        <end position="64"/>
    </location>
</feature>
<dbReference type="Pfam" id="PF01381">
    <property type="entry name" value="HTH_3"/>
    <property type="match status" value="1"/>
</dbReference>
<comment type="caution">
    <text evidence="3">The sequence shown here is derived from an EMBL/GenBank/DDBJ whole genome shotgun (WGS) entry which is preliminary data.</text>
</comment>
<dbReference type="InterPro" id="IPR010982">
    <property type="entry name" value="Lambda_DNA-bd_dom_sf"/>
</dbReference>
<dbReference type="PROSITE" id="PS50943">
    <property type="entry name" value="HTH_CROC1"/>
    <property type="match status" value="1"/>
</dbReference>
<dbReference type="PANTHER" id="PTHR46558:SF11">
    <property type="entry name" value="HTH-TYPE TRANSCRIPTIONAL REGULATOR XRE"/>
    <property type="match status" value="1"/>
</dbReference>
<organism evidence="3 4">
    <name type="scientific">Paenibacillus turicensis</name>
    <dbReference type="NCBI Taxonomy" id="160487"/>
    <lineage>
        <taxon>Bacteria</taxon>
        <taxon>Bacillati</taxon>
        <taxon>Bacillota</taxon>
        <taxon>Bacilli</taxon>
        <taxon>Bacillales</taxon>
        <taxon>Paenibacillaceae</taxon>
        <taxon>Paenibacillus</taxon>
    </lineage>
</organism>
<dbReference type="EMBL" id="JAGGKG010000016">
    <property type="protein sequence ID" value="MBP1906499.1"/>
    <property type="molecule type" value="Genomic_DNA"/>
</dbReference>
<dbReference type="InterPro" id="IPR011990">
    <property type="entry name" value="TPR-like_helical_dom_sf"/>
</dbReference>
<evidence type="ECO:0000259" key="2">
    <source>
        <dbReference type="PROSITE" id="PS50943"/>
    </source>
</evidence>
<dbReference type="PANTHER" id="PTHR46558">
    <property type="entry name" value="TRACRIPTIONAL REGULATORY PROTEIN-RELATED-RELATED"/>
    <property type="match status" value="1"/>
</dbReference>
<proteinExistence type="predicted"/>
<dbReference type="RefSeq" id="WP_210090100.1">
    <property type="nucleotide sequence ID" value="NZ_JAGGKG010000016.1"/>
</dbReference>
<dbReference type="Proteomes" id="UP001519272">
    <property type="component" value="Unassembled WGS sequence"/>
</dbReference>
<dbReference type="SUPFAM" id="SSF47413">
    <property type="entry name" value="lambda repressor-like DNA-binding domains"/>
    <property type="match status" value="1"/>
</dbReference>
<gene>
    <name evidence="3" type="ORF">J2Z32_003161</name>
</gene>